<evidence type="ECO:0000313" key="1">
    <source>
        <dbReference type="EMBL" id="GFQ72187.1"/>
    </source>
</evidence>
<reference evidence="1" key="1">
    <citation type="submission" date="2020-07" db="EMBL/GenBank/DDBJ databases">
        <title>Multicomponent nature underlies the extraordinary mechanical properties of spider dragline silk.</title>
        <authorList>
            <person name="Kono N."/>
            <person name="Nakamura H."/>
            <person name="Mori M."/>
            <person name="Yoshida Y."/>
            <person name="Ohtoshi R."/>
            <person name="Malay A.D."/>
            <person name="Moran D.A.P."/>
            <person name="Tomita M."/>
            <person name="Numata K."/>
            <person name="Arakawa K."/>
        </authorList>
    </citation>
    <scope>NUCLEOTIDE SEQUENCE</scope>
</reference>
<proteinExistence type="predicted"/>
<dbReference type="Proteomes" id="UP000887116">
    <property type="component" value="Unassembled WGS sequence"/>
</dbReference>
<dbReference type="AlphaFoldDB" id="A0A8X6F725"/>
<name>A0A8X6F725_TRICU</name>
<keyword evidence="2" id="KW-1185">Reference proteome</keyword>
<sequence>MKEEFKGIELEKCNPTSKCLSSATNRKKGWKFVKEYRDWIIEQQQQILREMRPAIPSSSMTVASGLEKM</sequence>
<dbReference type="EMBL" id="BMAO01021161">
    <property type="protein sequence ID" value="GFQ72187.1"/>
    <property type="molecule type" value="Genomic_DNA"/>
</dbReference>
<comment type="caution">
    <text evidence="1">The sequence shown here is derived from an EMBL/GenBank/DDBJ whole genome shotgun (WGS) entry which is preliminary data.</text>
</comment>
<protein>
    <submittedName>
        <fullName evidence="1">Uncharacterized protein</fullName>
    </submittedName>
</protein>
<gene>
    <name evidence="1" type="ORF">TNCT_575221</name>
</gene>
<organism evidence="1 2">
    <name type="scientific">Trichonephila clavata</name>
    <name type="common">Joro spider</name>
    <name type="synonym">Nephila clavata</name>
    <dbReference type="NCBI Taxonomy" id="2740835"/>
    <lineage>
        <taxon>Eukaryota</taxon>
        <taxon>Metazoa</taxon>
        <taxon>Ecdysozoa</taxon>
        <taxon>Arthropoda</taxon>
        <taxon>Chelicerata</taxon>
        <taxon>Arachnida</taxon>
        <taxon>Araneae</taxon>
        <taxon>Araneomorphae</taxon>
        <taxon>Entelegynae</taxon>
        <taxon>Araneoidea</taxon>
        <taxon>Nephilidae</taxon>
        <taxon>Trichonephila</taxon>
    </lineage>
</organism>
<accession>A0A8X6F725</accession>
<evidence type="ECO:0000313" key="2">
    <source>
        <dbReference type="Proteomes" id="UP000887116"/>
    </source>
</evidence>